<keyword evidence="4 6" id="KW-1133">Transmembrane helix</keyword>
<dbReference type="EMBL" id="JBDJPC010000006">
    <property type="protein sequence ID" value="KAL1497279.1"/>
    <property type="molecule type" value="Genomic_DNA"/>
</dbReference>
<reference evidence="7 8" key="1">
    <citation type="submission" date="2024-05" db="EMBL/GenBank/DDBJ databases">
        <title>Genetic variation in Jamaican populations of the coffee berry borer (Hypothenemus hampei).</title>
        <authorList>
            <person name="Errbii M."/>
            <person name="Myrie A."/>
        </authorList>
    </citation>
    <scope>NUCLEOTIDE SEQUENCE [LARGE SCALE GENOMIC DNA]</scope>
    <source>
        <strain evidence="7">JA-Hopewell-2020-01-JO</strain>
        <tissue evidence="7">Whole body</tissue>
    </source>
</reference>
<evidence type="ECO:0000256" key="4">
    <source>
        <dbReference type="ARBA" id="ARBA00022989"/>
    </source>
</evidence>
<dbReference type="PANTHER" id="PTHR13674:SF5">
    <property type="entry name" value="UPF0389 PROTEIN CG9231"/>
    <property type="match status" value="1"/>
</dbReference>
<evidence type="ECO:0000313" key="8">
    <source>
        <dbReference type="Proteomes" id="UP001566132"/>
    </source>
</evidence>
<comment type="caution">
    <text evidence="7">The sequence shown here is derived from an EMBL/GenBank/DDBJ whole genome shotgun (WGS) entry which is preliminary data.</text>
</comment>
<gene>
    <name evidence="7" type="ORF">ABEB36_008271</name>
</gene>
<keyword evidence="5 6" id="KW-0472">Membrane</keyword>
<sequence length="137" mass="15965">MTFSIFHKIMHYEIRMPNFKALQRASSQNNNDSQKLLPSHKVDALEKRFLVWTGKYKSVAEVPAFVGQHEMERARNRMRIKISNIMILATALGCAFMVYLGKKDAQEGKSIQQDNLNWHKKIKEDHEKEKLAFAESK</sequence>
<dbReference type="InterPro" id="IPR009432">
    <property type="entry name" value="DUF1075"/>
</dbReference>
<keyword evidence="3 6" id="KW-0812">Transmembrane</keyword>
<organism evidence="7 8">
    <name type="scientific">Hypothenemus hampei</name>
    <name type="common">Coffee berry borer</name>
    <dbReference type="NCBI Taxonomy" id="57062"/>
    <lineage>
        <taxon>Eukaryota</taxon>
        <taxon>Metazoa</taxon>
        <taxon>Ecdysozoa</taxon>
        <taxon>Arthropoda</taxon>
        <taxon>Hexapoda</taxon>
        <taxon>Insecta</taxon>
        <taxon>Pterygota</taxon>
        <taxon>Neoptera</taxon>
        <taxon>Endopterygota</taxon>
        <taxon>Coleoptera</taxon>
        <taxon>Polyphaga</taxon>
        <taxon>Cucujiformia</taxon>
        <taxon>Curculionidae</taxon>
        <taxon>Scolytinae</taxon>
        <taxon>Hypothenemus</taxon>
    </lineage>
</organism>
<evidence type="ECO:0000256" key="2">
    <source>
        <dbReference type="ARBA" id="ARBA00007363"/>
    </source>
</evidence>
<feature type="transmembrane region" description="Helical" evidence="6">
    <location>
        <begin position="82"/>
        <end position="101"/>
    </location>
</feature>
<accession>A0ABD1ELA7</accession>
<evidence type="ECO:0000256" key="5">
    <source>
        <dbReference type="ARBA" id="ARBA00023136"/>
    </source>
</evidence>
<evidence type="ECO:0000256" key="3">
    <source>
        <dbReference type="ARBA" id="ARBA00022692"/>
    </source>
</evidence>
<comment type="similarity">
    <text evidence="2">Belongs to the UPF0389 family.</text>
</comment>
<name>A0ABD1ELA7_HYPHA</name>
<dbReference type="Proteomes" id="UP001566132">
    <property type="component" value="Unassembled WGS sequence"/>
</dbReference>
<dbReference type="Pfam" id="PF06388">
    <property type="entry name" value="DUF1075"/>
    <property type="match status" value="1"/>
</dbReference>
<evidence type="ECO:0000256" key="1">
    <source>
        <dbReference type="ARBA" id="ARBA00004167"/>
    </source>
</evidence>
<dbReference type="AlphaFoldDB" id="A0ABD1ELA7"/>
<comment type="subcellular location">
    <subcellularLocation>
        <location evidence="1">Membrane</location>
        <topology evidence="1">Single-pass membrane protein</topology>
    </subcellularLocation>
</comment>
<evidence type="ECO:0000256" key="6">
    <source>
        <dbReference type="SAM" id="Phobius"/>
    </source>
</evidence>
<keyword evidence="8" id="KW-1185">Reference proteome</keyword>
<protein>
    <submittedName>
        <fullName evidence="7">Uncharacterized protein</fullName>
    </submittedName>
</protein>
<dbReference type="PANTHER" id="PTHR13674">
    <property type="entry name" value="GROWTH AND TRANSFORMATION-DEPENDENT PROTEIN"/>
    <property type="match status" value="1"/>
</dbReference>
<evidence type="ECO:0000313" key="7">
    <source>
        <dbReference type="EMBL" id="KAL1497279.1"/>
    </source>
</evidence>
<proteinExistence type="inferred from homology"/>
<dbReference type="GO" id="GO:0016020">
    <property type="term" value="C:membrane"/>
    <property type="evidence" value="ECO:0007669"/>
    <property type="project" value="UniProtKB-SubCell"/>
</dbReference>